<accession>A0A392U4E2</accession>
<proteinExistence type="predicted"/>
<name>A0A392U4E2_9FABA</name>
<evidence type="ECO:0000313" key="2">
    <source>
        <dbReference type="Proteomes" id="UP000265520"/>
    </source>
</evidence>
<organism evidence="1 2">
    <name type="scientific">Trifolium medium</name>
    <dbReference type="NCBI Taxonomy" id="97028"/>
    <lineage>
        <taxon>Eukaryota</taxon>
        <taxon>Viridiplantae</taxon>
        <taxon>Streptophyta</taxon>
        <taxon>Embryophyta</taxon>
        <taxon>Tracheophyta</taxon>
        <taxon>Spermatophyta</taxon>
        <taxon>Magnoliopsida</taxon>
        <taxon>eudicotyledons</taxon>
        <taxon>Gunneridae</taxon>
        <taxon>Pentapetalae</taxon>
        <taxon>rosids</taxon>
        <taxon>fabids</taxon>
        <taxon>Fabales</taxon>
        <taxon>Fabaceae</taxon>
        <taxon>Papilionoideae</taxon>
        <taxon>50 kb inversion clade</taxon>
        <taxon>NPAAA clade</taxon>
        <taxon>Hologalegina</taxon>
        <taxon>IRL clade</taxon>
        <taxon>Trifolieae</taxon>
        <taxon>Trifolium</taxon>
    </lineage>
</organism>
<dbReference type="AlphaFoldDB" id="A0A392U4E2"/>
<keyword evidence="2" id="KW-1185">Reference proteome</keyword>
<dbReference type="Proteomes" id="UP000265520">
    <property type="component" value="Unassembled WGS sequence"/>
</dbReference>
<dbReference type="Gene3D" id="2.40.70.10">
    <property type="entry name" value="Acid Proteases"/>
    <property type="match status" value="1"/>
</dbReference>
<sequence>MMAHTLANQSVINSCGMVEDVLMKIIDLVFPVDFVILDTEVDNEGQVILGRPFLAT</sequence>
<protein>
    <submittedName>
        <fullName evidence="1">Uncharacterized protein</fullName>
    </submittedName>
</protein>
<reference evidence="1 2" key="1">
    <citation type="journal article" date="2018" name="Front. Plant Sci.">
        <title>Red Clover (Trifolium pratense) and Zigzag Clover (T. medium) - A Picture of Genomic Similarities and Differences.</title>
        <authorList>
            <person name="Dluhosova J."/>
            <person name="Istvanek J."/>
            <person name="Nedelnik J."/>
            <person name="Repkova J."/>
        </authorList>
    </citation>
    <scope>NUCLEOTIDE SEQUENCE [LARGE SCALE GENOMIC DNA]</scope>
    <source>
        <strain evidence="2">cv. 10/8</strain>
        <tissue evidence="1">Leaf</tissue>
    </source>
</reference>
<feature type="non-terminal residue" evidence="1">
    <location>
        <position position="56"/>
    </location>
</feature>
<comment type="caution">
    <text evidence="1">The sequence shown here is derived from an EMBL/GenBank/DDBJ whole genome shotgun (WGS) entry which is preliminary data.</text>
</comment>
<evidence type="ECO:0000313" key="1">
    <source>
        <dbReference type="EMBL" id="MCI68309.1"/>
    </source>
</evidence>
<dbReference type="PANTHER" id="PTHR33067">
    <property type="entry name" value="RNA-DIRECTED DNA POLYMERASE-RELATED"/>
    <property type="match status" value="1"/>
</dbReference>
<dbReference type="EMBL" id="LXQA010734208">
    <property type="protein sequence ID" value="MCI68309.1"/>
    <property type="molecule type" value="Genomic_DNA"/>
</dbReference>
<dbReference type="InterPro" id="IPR021109">
    <property type="entry name" value="Peptidase_aspartic_dom_sf"/>
</dbReference>